<evidence type="ECO:0008006" key="4">
    <source>
        <dbReference type="Google" id="ProtNLM"/>
    </source>
</evidence>
<gene>
    <name evidence="2" type="ORF">ENJ03_02285</name>
    <name evidence="1" type="ORF">HS1_001857</name>
</gene>
<dbReference type="EMBL" id="DRKW01000131">
    <property type="protein sequence ID" value="HEB74032.1"/>
    <property type="molecule type" value="Genomic_DNA"/>
</dbReference>
<evidence type="ECO:0000313" key="3">
    <source>
        <dbReference type="Proteomes" id="UP000070560"/>
    </source>
</evidence>
<dbReference type="AlphaFoldDB" id="A0A7V1N2H7"/>
<dbReference type="RefSeq" id="WP_066064395.1">
    <property type="nucleotide sequence ID" value="NZ_CP013015.1"/>
</dbReference>
<keyword evidence="3" id="KW-1185">Reference proteome</keyword>
<organism evidence="2">
    <name type="scientific">Desulfofervidus auxilii</name>
    <dbReference type="NCBI Taxonomy" id="1621989"/>
    <lineage>
        <taxon>Bacteria</taxon>
        <taxon>Pseudomonadati</taxon>
        <taxon>Thermodesulfobacteriota</taxon>
        <taxon>Candidatus Desulfofervidia</taxon>
        <taxon>Candidatus Desulfofervidales</taxon>
        <taxon>Candidatus Desulfofervidaceae</taxon>
        <taxon>Candidatus Desulfofervidus</taxon>
    </lineage>
</organism>
<dbReference type="Proteomes" id="UP000070560">
    <property type="component" value="Chromosome"/>
</dbReference>
<name>A0A7V1N2H7_DESA2</name>
<protein>
    <recommendedName>
        <fullName evidence="4">Universal stress protein</fullName>
    </recommendedName>
</protein>
<reference evidence="2" key="2">
    <citation type="journal article" date="2020" name="mSystems">
        <title>Genome- and Community-Level Interaction Insights into Carbon Utilization and Element Cycling Functions of Hydrothermarchaeota in Hydrothermal Sediment.</title>
        <authorList>
            <person name="Zhou Z."/>
            <person name="Liu Y."/>
            <person name="Xu W."/>
            <person name="Pan J."/>
            <person name="Luo Z.H."/>
            <person name="Li M."/>
        </authorList>
    </citation>
    <scope>NUCLEOTIDE SEQUENCE [LARGE SCALE GENOMIC DNA]</scope>
    <source>
        <strain evidence="2">HyVt-45</strain>
    </source>
</reference>
<evidence type="ECO:0000313" key="1">
    <source>
        <dbReference type="EMBL" id="AMM41651.1"/>
    </source>
</evidence>
<dbReference type="EMBL" id="CP013015">
    <property type="protein sequence ID" value="AMM41651.1"/>
    <property type="molecule type" value="Genomic_DNA"/>
</dbReference>
<dbReference type="Proteomes" id="UP000886268">
    <property type="component" value="Unassembled WGS sequence"/>
</dbReference>
<dbReference type="KEGG" id="daw:HS1_001857"/>
<accession>A0A7V1N2H7</accession>
<evidence type="ECO:0000313" key="2">
    <source>
        <dbReference type="EMBL" id="HEB74032.1"/>
    </source>
</evidence>
<proteinExistence type="predicted"/>
<sequence>MGKKILLAILMKKIETLLEAATYAEAGAFEIARETLKKEGHKTDKEVFMYAENLRKRLGAELEVLYVIRPDDEQLLEKKQLRSRLIPNVIFSIGNLEEEIIKYIRRHKDIIFTIVSKKDIKNLIERYNQLNCPLVIISPKSHSI</sequence>
<reference evidence="1 3" key="1">
    <citation type="submission" date="2015-10" db="EMBL/GenBank/DDBJ databases">
        <title>Candidatus Desulfofervidus auxilii, a hydrogenotrophic sulfate-reducing bacterium involved in the thermophilic anaerobic oxidation of methane.</title>
        <authorList>
            <person name="Krukenberg V."/>
            <person name="Richter M."/>
            <person name="Wegener G."/>
        </authorList>
    </citation>
    <scope>NUCLEOTIDE SEQUENCE [LARGE SCALE GENOMIC DNA]</scope>
    <source>
        <strain evidence="1 3">HS1</strain>
    </source>
</reference>